<dbReference type="GO" id="GO:0006390">
    <property type="term" value="P:mitochondrial transcription"/>
    <property type="evidence" value="ECO:0007669"/>
    <property type="project" value="TreeGrafter"/>
</dbReference>
<evidence type="ECO:0000313" key="3">
    <source>
        <dbReference type="EMBL" id="KAH9639621.1"/>
    </source>
</evidence>
<name>A0A922MNJ5_SPOEX</name>
<dbReference type="PANTHER" id="PTHR10102">
    <property type="entry name" value="DNA-DIRECTED RNA POLYMERASE, MITOCHONDRIAL"/>
    <property type="match status" value="1"/>
</dbReference>
<dbReference type="InterPro" id="IPR002092">
    <property type="entry name" value="DNA-dir_Rpol_phage-type"/>
</dbReference>
<evidence type="ECO:0000313" key="4">
    <source>
        <dbReference type="Proteomes" id="UP000814243"/>
    </source>
</evidence>
<sequence length="664" mass="76364">MTETKVSISKLRAVHLSKLASSPVSLGQLHQLTTKSPKNLKVAEVDPELLQTVRDKILKKTTKKASSSSSKTSSEKSAHPDIMLEDDKCALVYTTHPLSNFEDKFKTKQYINMVKESYYDFRKATLYDQKLQDLRYAINEGLTQEFDLNATITNKPDPKSDEHFDHLPKGPHAVFRELFIDNHLDSYDQELMSHISNMQAQGLAHPAIEDIYDDPALHNEIVDPREELDMEPSQEPALAKSLKIKKAKKEMRDKIKAKRDKRRAKQELSMKQDIKDVERQGKQESLHRVLTAHLQLLCSLNMIQEGLLDNAKQLLSYMSEDGVEANPQTFAAMFECVERSNEQDKVELLQEYKHQMLQKDISLNDLLDKTKFLYDQREVVLKAIHRIEPEFEPQYTAPVLDYNCSLLKNITLDKVDNRHGLMTSPAEGILSLEEMIQKGKEQLNIEMKGEVEIQNIGVKDEESESVKFCRKKLAETEKEWRSVIKESFIRNLGTLKSQSSASHTAITLYPYLKVLEVDQFVDLIMGELTKLVDGSETYSPTLKLLQRDLGTQVYQKYQIEQYRRNGILQKIERVYEKYCEWYVNRHSVDGTGAPYNGRQAWQALVHMHREGASLILNCIVSWLMCKMYDSDEETLSDRSVVVAGRSCRRCTRCTVRGGAWSGWS</sequence>
<dbReference type="SMART" id="SM01311">
    <property type="entry name" value="RPOL_N"/>
    <property type="match status" value="1"/>
</dbReference>
<dbReference type="Proteomes" id="UP000814243">
    <property type="component" value="Unassembled WGS sequence"/>
</dbReference>
<dbReference type="PANTHER" id="PTHR10102:SF0">
    <property type="entry name" value="DNA-DIRECTED RNA POLYMERASE, MITOCHONDRIAL"/>
    <property type="match status" value="1"/>
</dbReference>
<dbReference type="GO" id="GO:0003899">
    <property type="term" value="F:DNA-directed RNA polymerase activity"/>
    <property type="evidence" value="ECO:0007669"/>
    <property type="project" value="InterPro"/>
</dbReference>
<comment type="caution">
    <text evidence="3">The sequence shown here is derived from an EMBL/GenBank/DDBJ whole genome shotgun (WGS) entry which is preliminary data.</text>
</comment>
<gene>
    <name evidence="3" type="ORF">HF086_010028</name>
</gene>
<dbReference type="EMBL" id="JACEFF010000322">
    <property type="protein sequence ID" value="KAH9639621.1"/>
    <property type="molecule type" value="Genomic_DNA"/>
</dbReference>
<protein>
    <recommendedName>
        <fullName evidence="2">DNA-directed RNA polymerase N-terminal domain-containing protein</fullName>
    </recommendedName>
</protein>
<dbReference type="GO" id="GO:0034245">
    <property type="term" value="C:mitochondrial DNA-directed RNA polymerase complex"/>
    <property type="evidence" value="ECO:0007669"/>
    <property type="project" value="TreeGrafter"/>
</dbReference>
<proteinExistence type="predicted"/>
<dbReference type="InterPro" id="IPR029262">
    <property type="entry name" value="RPOL_N"/>
</dbReference>
<reference evidence="3" key="1">
    <citation type="journal article" date="2021" name="G3 (Bethesda)">
        <title>Genome and transcriptome analysis of the beet armyworm Spodoptera exigua reveals targets for pest control. .</title>
        <authorList>
            <person name="Simon S."/>
            <person name="Breeschoten T."/>
            <person name="Jansen H.J."/>
            <person name="Dirks R.P."/>
            <person name="Schranz M.E."/>
            <person name="Ros V.I.D."/>
        </authorList>
    </citation>
    <scope>NUCLEOTIDE SEQUENCE</scope>
    <source>
        <strain evidence="3">TB_SE_WUR_2020</strain>
    </source>
</reference>
<dbReference type="GO" id="GO:0001018">
    <property type="term" value="F:mitochondrial promoter sequence-specific DNA binding"/>
    <property type="evidence" value="ECO:0007669"/>
    <property type="project" value="TreeGrafter"/>
</dbReference>
<evidence type="ECO:0000256" key="1">
    <source>
        <dbReference type="SAM" id="MobiDB-lite"/>
    </source>
</evidence>
<organism evidence="3 4">
    <name type="scientific">Spodoptera exigua</name>
    <name type="common">Beet armyworm</name>
    <name type="synonym">Noctua fulgens</name>
    <dbReference type="NCBI Taxonomy" id="7107"/>
    <lineage>
        <taxon>Eukaryota</taxon>
        <taxon>Metazoa</taxon>
        <taxon>Ecdysozoa</taxon>
        <taxon>Arthropoda</taxon>
        <taxon>Hexapoda</taxon>
        <taxon>Insecta</taxon>
        <taxon>Pterygota</taxon>
        <taxon>Neoptera</taxon>
        <taxon>Endopterygota</taxon>
        <taxon>Lepidoptera</taxon>
        <taxon>Glossata</taxon>
        <taxon>Ditrysia</taxon>
        <taxon>Noctuoidea</taxon>
        <taxon>Noctuidae</taxon>
        <taxon>Amphipyrinae</taxon>
        <taxon>Spodoptera</taxon>
    </lineage>
</organism>
<accession>A0A922MNJ5</accession>
<dbReference type="AlphaFoldDB" id="A0A922MNJ5"/>
<feature type="region of interest" description="Disordered" evidence="1">
    <location>
        <begin position="60"/>
        <end position="80"/>
    </location>
</feature>
<evidence type="ECO:0000259" key="2">
    <source>
        <dbReference type="SMART" id="SM01311"/>
    </source>
</evidence>
<feature type="domain" description="DNA-directed RNA polymerase N-terminal" evidence="2">
    <location>
        <begin position="440"/>
        <end position="658"/>
    </location>
</feature>